<dbReference type="Proteomes" id="UP000034207">
    <property type="component" value="Unassembled WGS sequence"/>
</dbReference>
<evidence type="ECO:0000313" key="2">
    <source>
        <dbReference type="Proteomes" id="UP000034207"/>
    </source>
</evidence>
<sequence>MKEKNDKQKKWNMANPAGKAYLAWTLEDYEIWKEEPPDCLLQYQGKTEGQLMSDFEIEGWVSDNFKALSVLKEENSEAFERVHRDFLADLAYLNEIGKIEEELFNELSGRDIYDF</sequence>
<accession>A0A0G0P9M8</accession>
<comment type="caution">
    <text evidence="1">The sequence shown here is derived from an EMBL/GenBank/DDBJ whole genome shotgun (WGS) entry which is preliminary data.</text>
</comment>
<dbReference type="STRING" id="1618345.UT18_C0007G0090"/>
<proteinExistence type="predicted"/>
<protein>
    <submittedName>
        <fullName evidence="1">Uncharacterized protein</fullName>
    </submittedName>
</protein>
<dbReference type="AlphaFoldDB" id="A0A0G0P9M8"/>
<gene>
    <name evidence="1" type="ORF">UT18_C0007G0090</name>
</gene>
<reference evidence="1" key="1">
    <citation type="journal article" date="2015" name="Nature">
        <title>rRNA introns, odd ribosomes, and small enigmatic genomes across a large radiation of phyla.</title>
        <authorList>
            <person name="Brown C.T."/>
            <person name="Hug L.A."/>
            <person name="Thomas B.C."/>
            <person name="Sharon I."/>
            <person name="Castelle C.J."/>
            <person name="Singh A."/>
            <person name="Wilkins M.J."/>
            <person name="Williams K.H."/>
            <person name="Banfield J.F."/>
        </authorList>
    </citation>
    <scope>NUCLEOTIDE SEQUENCE [LARGE SCALE GENOMIC DNA]</scope>
</reference>
<evidence type="ECO:0000313" key="1">
    <source>
        <dbReference type="EMBL" id="KKQ94834.1"/>
    </source>
</evidence>
<organism evidence="1 2">
    <name type="scientific">candidate division CPR2 bacterium GW2011_GWC2_39_10</name>
    <dbReference type="NCBI Taxonomy" id="1618345"/>
    <lineage>
        <taxon>Bacteria</taxon>
        <taxon>Bacteria division CPR2</taxon>
    </lineage>
</organism>
<name>A0A0G0P9M8_UNCC2</name>
<dbReference type="EMBL" id="LBVV01000007">
    <property type="protein sequence ID" value="KKQ94834.1"/>
    <property type="molecule type" value="Genomic_DNA"/>
</dbReference>